<feature type="domain" description="CTCK" evidence="7">
    <location>
        <begin position="155"/>
        <end position="241"/>
    </location>
</feature>
<proteinExistence type="inferred from homology"/>
<keyword evidence="9" id="KW-1185">Reference proteome</keyword>
<evidence type="ECO:0000256" key="3">
    <source>
        <dbReference type="ARBA" id="ARBA00022525"/>
    </source>
</evidence>
<evidence type="ECO:0000256" key="6">
    <source>
        <dbReference type="PIRNR" id="PIRNR027807"/>
    </source>
</evidence>
<comment type="similarity">
    <text evidence="2 6">Belongs to the DAN family.</text>
</comment>
<dbReference type="InterPro" id="IPR029034">
    <property type="entry name" value="Cystine-knot_cytokine"/>
</dbReference>
<dbReference type="EMBL" id="JAYMGO010000001">
    <property type="protein sequence ID" value="KAL1281819.1"/>
    <property type="molecule type" value="Genomic_DNA"/>
</dbReference>
<evidence type="ECO:0000313" key="9">
    <source>
        <dbReference type="Proteomes" id="UP001558613"/>
    </source>
</evidence>
<evidence type="ECO:0000256" key="4">
    <source>
        <dbReference type="ARBA" id="ARBA00022729"/>
    </source>
</evidence>
<protein>
    <recommendedName>
        <fullName evidence="7">CTCK domain-containing protein</fullName>
    </recommendedName>
</protein>
<dbReference type="InterPro" id="IPR016860">
    <property type="entry name" value="Cerberus"/>
</dbReference>
<dbReference type="InterPro" id="IPR004133">
    <property type="entry name" value="DAN_dom"/>
</dbReference>
<accession>A0ABR3NXQ7</accession>
<sequence length="260" mass="28484">MTFQISLFVLLSVVTLVGAFPRSAFQREFHRHAAKDFESSGNGPDEPIRGSVRVVKLSPHFLRRAAGSHVPSKSSPSRGAFPAFLALGRPGPSVLAHNKPAALLPQVSVSSTSADAKRKQGMEMWQKVMHKSERSKEAVALRINPKDMTKQSCAAVPFTQRITEDGCETVTVHNNLCYGQCSSMFVPSSGESRGQQQAPCTRCGPSKSRSVLVPLRCGTESPPHMPSTAYLLRVDQLDFCILNLFNNVALIEAFEMRTWV</sequence>
<dbReference type="PIRSF" id="PIRSF027807">
    <property type="entry name" value="Cerberus"/>
    <property type="match status" value="1"/>
</dbReference>
<reference evidence="8 9" key="1">
    <citation type="submission" date="2023-09" db="EMBL/GenBank/DDBJ databases">
        <authorList>
            <person name="Wang M."/>
        </authorList>
    </citation>
    <scope>NUCLEOTIDE SEQUENCE [LARGE SCALE GENOMIC DNA]</scope>
    <source>
        <strain evidence="8">GT-2023</strain>
        <tissue evidence="8">Liver</tissue>
    </source>
</reference>
<dbReference type="Pfam" id="PF03045">
    <property type="entry name" value="DAN"/>
    <property type="match status" value="1"/>
</dbReference>
<comment type="caution">
    <text evidence="8">The sequence shown here is derived from an EMBL/GenBank/DDBJ whole genome shotgun (WGS) entry which is preliminary data.</text>
</comment>
<dbReference type="PANTHER" id="PTHR15273">
    <property type="entry name" value="DAN DOMAIN FAMILY MEMBER 5"/>
    <property type="match status" value="1"/>
</dbReference>
<gene>
    <name evidence="8" type="ORF">QQF64_000622</name>
</gene>
<dbReference type="InterPro" id="IPR006207">
    <property type="entry name" value="Cys_knot_C"/>
</dbReference>
<dbReference type="Proteomes" id="UP001558613">
    <property type="component" value="Unassembled WGS sequence"/>
</dbReference>
<feature type="signal peptide" evidence="6">
    <location>
        <begin position="1"/>
        <end position="19"/>
    </location>
</feature>
<keyword evidence="5" id="KW-1015">Disulfide bond</keyword>
<evidence type="ECO:0000259" key="7">
    <source>
        <dbReference type="SMART" id="SM00041"/>
    </source>
</evidence>
<keyword evidence="4 6" id="KW-0732">Signal</keyword>
<organism evidence="8 9">
    <name type="scientific">Cirrhinus molitorella</name>
    <name type="common">mud carp</name>
    <dbReference type="NCBI Taxonomy" id="172907"/>
    <lineage>
        <taxon>Eukaryota</taxon>
        <taxon>Metazoa</taxon>
        <taxon>Chordata</taxon>
        <taxon>Craniata</taxon>
        <taxon>Vertebrata</taxon>
        <taxon>Euteleostomi</taxon>
        <taxon>Actinopterygii</taxon>
        <taxon>Neopterygii</taxon>
        <taxon>Teleostei</taxon>
        <taxon>Ostariophysi</taxon>
        <taxon>Cypriniformes</taxon>
        <taxon>Cyprinidae</taxon>
        <taxon>Labeoninae</taxon>
        <taxon>Labeonini</taxon>
        <taxon>Cirrhinus</taxon>
    </lineage>
</organism>
<name>A0ABR3NXQ7_9TELE</name>
<dbReference type="SMART" id="SM00041">
    <property type="entry name" value="CT"/>
    <property type="match status" value="1"/>
</dbReference>
<comment type="subcellular location">
    <subcellularLocation>
        <location evidence="1 6">Secreted</location>
    </subcellularLocation>
</comment>
<evidence type="ECO:0000256" key="2">
    <source>
        <dbReference type="ARBA" id="ARBA00007872"/>
    </source>
</evidence>
<dbReference type="PANTHER" id="PTHR15273:SF8">
    <property type="entry name" value="CERBERUS"/>
    <property type="match status" value="1"/>
</dbReference>
<keyword evidence="3 6" id="KW-0964">Secreted</keyword>
<evidence type="ECO:0000256" key="1">
    <source>
        <dbReference type="ARBA" id="ARBA00004613"/>
    </source>
</evidence>
<dbReference type="Gene3D" id="2.10.90.10">
    <property type="entry name" value="Cystine-knot cytokines"/>
    <property type="match status" value="1"/>
</dbReference>
<evidence type="ECO:0000256" key="5">
    <source>
        <dbReference type="ARBA" id="ARBA00023157"/>
    </source>
</evidence>
<evidence type="ECO:0000313" key="8">
    <source>
        <dbReference type="EMBL" id="KAL1281819.1"/>
    </source>
</evidence>
<feature type="chain" id="PRO_5045014717" description="CTCK domain-containing protein" evidence="6">
    <location>
        <begin position="20"/>
        <end position="260"/>
    </location>
</feature>